<dbReference type="EMBL" id="ML119170">
    <property type="protein sequence ID" value="RPB08017.1"/>
    <property type="molecule type" value="Genomic_DNA"/>
</dbReference>
<protein>
    <recommendedName>
        <fullName evidence="1">F-box domain-containing protein</fullName>
    </recommendedName>
</protein>
<gene>
    <name evidence="2" type="ORF">P167DRAFT_549289</name>
</gene>
<reference evidence="2 3" key="1">
    <citation type="journal article" date="2018" name="Nat. Ecol. Evol.">
        <title>Pezizomycetes genomes reveal the molecular basis of ectomycorrhizal truffle lifestyle.</title>
        <authorList>
            <person name="Murat C."/>
            <person name="Payen T."/>
            <person name="Noel B."/>
            <person name="Kuo A."/>
            <person name="Morin E."/>
            <person name="Chen J."/>
            <person name="Kohler A."/>
            <person name="Krizsan K."/>
            <person name="Balestrini R."/>
            <person name="Da Silva C."/>
            <person name="Montanini B."/>
            <person name="Hainaut M."/>
            <person name="Levati E."/>
            <person name="Barry K.W."/>
            <person name="Belfiori B."/>
            <person name="Cichocki N."/>
            <person name="Clum A."/>
            <person name="Dockter R.B."/>
            <person name="Fauchery L."/>
            <person name="Guy J."/>
            <person name="Iotti M."/>
            <person name="Le Tacon F."/>
            <person name="Lindquist E.A."/>
            <person name="Lipzen A."/>
            <person name="Malagnac F."/>
            <person name="Mello A."/>
            <person name="Molinier V."/>
            <person name="Miyauchi S."/>
            <person name="Poulain J."/>
            <person name="Riccioni C."/>
            <person name="Rubini A."/>
            <person name="Sitrit Y."/>
            <person name="Splivallo R."/>
            <person name="Traeger S."/>
            <person name="Wang M."/>
            <person name="Zifcakova L."/>
            <person name="Wipf D."/>
            <person name="Zambonelli A."/>
            <person name="Paolocci F."/>
            <person name="Nowrousian M."/>
            <person name="Ottonello S."/>
            <person name="Baldrian P."/>
            <person name="Spatafora J.W."/>
            <person name="Henrissat B."/>
            <person name="Nagy L.G."/>
            <person name="Aury J.M."/>
            <person name="Wincker P."/>
            <person name="Grigoriev I.V."/>
            <person name="Bonfante P."/>
            <person name="Martin F.M."/>
        </authorList>
    </citation>
    <scope>NUCLEOTIDE SEQUENCE [LARGE SCALE GENOMIC DNA]</scope>
    <source>
        <strain evidence="2 3">CCBAS932</strain>
    </source>
</reference>
<dbReference type="Pfam" id="PF12937">
    <property type="entry name" value="F-box-like"/>
    <property type="match status" value="1"/>
</dbReference>
<dbReference type="PROSITE" id="PS50181">
    <property type="entry name" value="FBOX"/>
    <property type="match status" value="1"/>
</dbReference>
<keyword evidence="3" id="KW-1185">Reference proteome</keyword>
<dbReference type="InterPro" id="IPR001810">
    <property type="entry name" value="F-box_dom"/>
</dbReference>
<dbReference type="InParanoid" id="A0A3N4KBX7"/>
<feature type="domain" description="F-box" evidence="1">
    <location>
        <begin position="7"/>
        <end position="55"/>
    </location>
</feature>
<dbReference type="OrthoDB" id="9981546at2759"/>
<dbReference type="InterPro" id="IPR036047">
    <property type="entry name" value="F-box-like_dom_sf"/>
</dbReference>
<sequence>MSSIPTPSHLSTLPPELLTSVLSHLFTKDLVHASSVNHAIHDCADYLLRQRIRHIPELDGHAMVIECSPPSNRFTAPYHPCKHTSTHPSTATLTANTPTPSLPLPAETSPSSVFSHFTPHPQTRTDVVLEAGEFFTQLCASSFLAKSVGVVASVRPVFSETFFRVRRSWLLEGVKCAEGRMVWLDERGNLGLRLKVEGEAAGEEEEAQFGVVVEEVVVRSGYLVEVVEGVL</sequence>
<dbReference type="Proteomes" id="UP000277580">
    <property type="component" value="Unassembled WGS sequence"/>
</dbReference>
<dbReference type="SUPFAM" id="SSF81383">
    <property type="entry name" value="F-box domain"/>
    <property type="match status" value="1"/>
</dbReference>
<proteinExistence type="predicted"/>
<evidence type="ECO:0000313" key="3">
    <source>
        <dbReference type="Proteomes" id="UP000277580"/>
    </source>
</evidence>
<evidence type="ECO:0000313" key="2">
    <source>
        <dbReference type="EMBL" id="RPB08017.1"/>
    </source>
</evidence>
<name>A0A3N4KBX7_9PEZI</name>
<dbReference type="STRING" id="1392247.A0A3N4KBX7"/>
<dbReference type="CDD" id="cd09917">
    <property type="entry name" value="F-box_SF"/>
    <property type="match status" value="1"/>
</dbReference>
<dbReference type="AlphaFoldDB" id="A0A3N4KBX7"/>
<evidence type="ECO:0000259" key="1">
    <source>
        <dbReference type="PROSITE" id="PS50181"/>
    </source>
</evidence>
<organism evidence="2 3">
    <name type="scientific">Morchella conica CCBAS932</name>
    <dbReference type="NCBI Taxonomy" id="1392247"/>
    <lineage>
        <taxon>Eukaryota</taxon>
        <taxon>Fungi</taxon>
        <taxon>Dikarya</taxon>
        <taxon>Ascomycota</taxon>
        <taxon>Pezizomycotina</taxon>
        <taxon>Pezizomycetes</taxon>
        <taxon>Pezizales</taxon>
        <taxon>Morchellaceae</taxon>
        <taxon>Morchella</taxon>
    </lineage>
</organism>
<accession>A0A3N4KBX7</accession>